<dbReference type="InterPro" id="IPR043653">
    <property type="entry name" value="DUF5880"/>
</dbReference>
<sequence length="249" mass="27545">MEAIVGLMTKVGPIVQTVLMTEAGEFEEITMDMTPAKDEITKRLQGRATFLGKFREQNVVLMTVRDPVEDLHKVNAGKLPYPFNELPEAVRGAVLLVKMGDDAEPETFTLKDFETLSATQKEKLEKGINEDAVEDAGDDAEVAQEEEDDEEEDDEDFDGEGDEDDDDDEDEDEDDDGDEDEENDDDDEDEKDENEEDEDKAVDDAEEASDEKPVEADSSEADNATKRKPEVDAAPDSAKKAKTSAPTEA</sequence>
<dbReference type="Pfam" id="PF19208">
    <property type="entry name" value="DUF5880"/>
    <property type="match status" value="1"/>
</dbReference>
<proteinExistence type="predicted"/>
<evidence type="ECO:0000313" key="3">
    <source>
        <dbReference type="EMBL" id="GBG24723.1"/>
    </source>
</evidence>
<reference evidence="3 4" key="1">
    <citation type="submission" date="2017-12" db="EMBL/GenBank/DDBJ databases">
        <title>Sequencing, de novo assembly and annotation of complete genome of a new Thraustochytrid species, strain FCC1311.</title>
        <authorList>
            <person name="Sedici K."/>
            <person name="Godart F."/>
            <person name="Aiese Cigliano R."/>
            <person name="Sanseverino W."/>
            <person name="Barakat M."/>
            <person name="Ortet P."/>
            <person name="Marechal E."/>
            <person name="Cagnac O."/>
            <person name="Amato A."/>
        </authorList>
    </citation>
    <scope>NUCLEOTIDE SEQUENCE [LARGE SCALE GENOMIC DNA]</scope>
</reference>
<evidence type="ECO:0000259" key="2">
    <source>
        <dbReference type="Pfam" id="PF19208"/>
    </source>
</evidence>
<dbReference type="AlphaFoldDB" id="A0A2R5G8B6"/>
<dbReference type="InParanoid" id="A0A2R5G8B6"/>
<feature type="compositionally biased region" description="Acidic residues" evidence="1">
    <location>
        <begin position="131"/>
        <end position="209"/>
    </location>
</feature>
<feature type="region of interest" description="Disordered" evidence="1">
    <location>
        <begin position="123"/>
        <end position="249"/>
    </location>
</feature>
<dbReference type="OrthoDB" id="47487at2759"/>
<gene>
    <name evidence="3" type="ORF">FCC1311_009412</name>
</gene>
<evidence type="ECO:0000256" key="1">
    <source>
        <dbReference type="SAM" id="MobiDB-lite"/>
    </source>
</evidence>
<accession>A0A2R5G8B6</accession>
<protein>
    <recommendedName>
        <fullName evidence="2">DUF5880 domain-containing protein</fullName>
    </recommendedName>
</protein>
<name>A0A2R5G8B6_9STRA</name>
<feature type="domain" description="DUF5880" evidence="2">
    <location>
        <begin position="18"/>
        <end position="115"/>
    </location>
</feature>
<dbReference type="EMBL" id="BEYU01000008">
    <property type="protein sequence ID" value="GBG24723.1"/>
    <property type="molecule type" value="Genomic_DNA"/>
</dbReference>
<organism evidence="3 4">
    <name type="scientific">Hondaea fermentalgiana</name>
    <dbReference type="NCBI Taxonomy" id="2315210"/>
    <lineage>
        <taxon>Eukaryota</taxon>
        <taxon>Sar</taxon>
        <taxon>Stramenopiles</taxon>
        <taxon>Bigyra</taxon>
        <taxon>Labyrinthulomycetes</taxon>
        <taxon>Thraustochytrida</taxon>
        <taxon>Thraustochytriidae</taxon>
        <taxon>Hondaea</taxon>
    </lineage>
</organism>
<keyword evidence="4" id="KW-1185">Reference proteome</keyword>
<evidence type="ECO:0000313" key="4">
    <source>
        <dbReference type="Proteomes" id="UP000241890"/>
    </source>
</evidence>
<comment type="caution">
    <text evidence="3">The sequence shown here is derived from an EMBL/GenBank/DDBJ whole genome shotgun (WGS) entry which is preliminary data.</text>
</comment>
<dbReference type="Proteomes" id="UP000241890">
    <property type="component" value="Unassembled WGS sequence"/>
</dbReference>